<evidence type="ECO:0000313" key="5">
    <source>
        <dbReference type="Proteomes" id="UP000316770"/>
    </source>
</evidence>
<dbReference type="Gene3D" id="3.40.309.10">
    <property type="entry name" value="Aldehyde Dehydrogenase, Chain A, domain 2"/>
    <property type="match status" value="1"/>
</dbReference>
<dbReference type="Proteomes" id="UP000316770">
    <property type="component" value="Chromosome"/>
</dbReference>
<evidence type="ECO:0000256" key="2">
    <source>
        <dbReference type="ARBA" id="ARBA00023002"/>
    </source>
</evidence>
<proteinExistence type="inferred from homology"/>
<keyword evidence="2 4" id="KW-0560">Oxidoreductase</keyword>
<dbReference type="RefSeq" id="WP_197452781.1">
    <property type="nucleotide sequence ID" value="NZ_CP036318.1"/>
</dbReference>
<evidence type="ECO:0000256" key="1">
    <source>
        <dbReference type="ARBA" id="ARBA00009986"/>
    </source>
</evidence>
<dbReference type="InterPro" id="IPR016163">
    <property type="entry name" value="Ald_DH_C"/>
</dbReference>
<accession>A0A518IYR5</accession>
<dbReference type="SUPFAM" id="SSF53720">
    <property type="entry name" value="ALDH-like"/>
    <property type="match status" value="1"/>
</dbReference>
<comment type="similarity">
    <text evidence="1">Belongs to the aldehyde dehydrogenase family.</text>
</comment>
<dbReference type="InterPro" id="IPR016162">
    <property type="entry name" value="Ald_DH_N"/>
</dbReference>
<name>A0A518IYR5_9BACT</name>
<dbReference type="EC" id="1.2.1.79" evidence="4"/>
<feature type="domain" description="Aldehyde dehydrogenase" evidence="3">
    <location>
        <begin position="6"/>
        <end position="429"/>
    </location>
</feature>
<sequence>MTLVDGSNCRAALDNAAAAQKQWARLSVRQRGLRMHAVQTRIAQVADDLCDLITLPQRRSKTETLSAELIPLCEALRYLQRDAAKVLATRKLPLSGRPLWLWGTRAEVQRVALGRVLIIAPWNYPLFLAGVQAAQALVAGNAVLLKPAPGCEAATATLVDCFQAAVGTDLIRQVGSDPEVATRLIQAGVEKVVLTGSSTTGRRVGSVAADALTPATMELSGCDAMVVLPEADRGRVVESLLFGLSFNSGATCIAPRRIFLCQRQSDHYRKLLKQRLVQMPSIPVHPAVQTRMIEAVEDAIARGARVVGGLWDREAFERTGATPPLVLFGAQPDWPIMSADLFAPLAAVCDYASPDELADLVARAPYALAASIFGPQKEARQLADLLDVGTVTINDLIVPTADPRIPFGGRRASGFGTTRGAEGLLAMTCPRVIATQRLRHPKHLAAPTAGDEAILAGLLQLKFAAGWRLRLRGLGQMVRGIRQSRNNDSR</sequence>
<dbReference type="AlphaFoldDB" id="A0A518IYR5"/>
<gene>
    <name evidence="4" type="primary">gabD_2</name>
    <name evidence="4" type="ORF">Mal33_42530</name>
</gene>
<evidence type="ECO:0000313" key="4">
    <source>
        <dbReference type="EMBL" id="QDV58235.1"/>
    </source>
</evidence>
<dbReference type="EMBL" id="CP036318">
    <property type="protein sequence ID" value="QDV58235.1"/>
    <property type="molecule type" value="Genomic_DNA"/>
</dbReference>
<dbReference type="GO" id="GO:0036243">
    <property type="term" value="F:succinate-semialdehyde dehydrogenase (NADP+) activity"/>
    <property type="evidence" value="ECO:0007669"/>
    <property type="project" value="UniProtKB-EC"/>
</dbReference>
<keyword evidence="5" id="KW-1185">Reference proteome</keyword>
<evidence type="ECO:0000259" key="3">
    <source>
        <dbReference type="Pfam" id="PF00171"/>
    </source>
</evidence>
<dbReference type="PANTHER" id="PTHR42804:SF1">
    <property type="entry name" value="ALDEHYDE DEHYDROGENASE-RELATED"/>
    <property type="match status" value="1"/>
</dbReference>
<protein>
    <submittedName>
        <fullName evidence="4">Succinate-semialdehyde dehydrogenase [NADP(+)]</fullName>
        <ecNumber evidence="4">1.2.1.79</ecNumber>
    </submittedName>
</protein>
<reference evidence="4 5" key="1">
    <citation type="submission" date="2019-02" db="EMBL/GenBank/DDBJ databases">
        <title>Deep-cultivation of Planctomycetes and their phenomic and genomic characterization uncovers novel biology.</title>
        <authorList>
            <person name="Wiegand S."/>
            <person name="Jogler M."/>
            <person name="Boedeker C."/>
            <person name="Pinto D."/>
            <person name="Vollmers J."/>
            <person name="Rivas-Marin E."/>
            <person name="Kohn T."/>
            <person name="Peeters S.H."/>
            <person name="Heuer A."/>
            <person name="Rast P."/>
            <person name="Oberbeckmann S."/>
            <person name="Bunk B."/>
            <person name="Jeske O."/>
            <person name="Meyerdierks A."/>
            <person name="Storesund J.E."/>
            <person name="Kallscheuer N."/>
            <person name="Luecker S."/>
            <person name="Lage O.M."/>
            <person name="Pohl T."/>
            <person name="Merkel B.J."/>
            <person name="Hornburger P."/>
            <person name="Mueller R.-W."/>
            <person name="Bruemmer F."/>
            <person name="Labrenz M."/>
            <person name="Spormann A.M."/>
            <person name="Op den Camp H."/>
            <person name="Overmann J."/>
            <person name="Amann R."/>
            <person name="Jetten M.S.M."/>
            <person name="Mascher T."/>
            <person name="Medema M.H."/>
            <person name="Devos D.P."/>
            <person name="Kaster A.-K."/>
            <person name="Ovreas L."/>
            <person name="Rohde M."/>
            <person name="Galperin M.Y."/>
            <person name="Jogler C."/>
        </authorList>
    </citation>
    <scope>NUCLEOTIDE SEQUENCE [LARGE SCALE GENOMIC DNA]</scope>
    <source>
        <strain evidence="4 5">Mal33</strain>
    </source>
</reference>
<dbReference type="Gene3D" id="3.40.605.10">
    <property type="entry name" value="Aldehyde Dehydrogenase, Chain A, domain 1"/>
    <property type="match status" value="1"/>
</dbReference>
<dbReference type="InterPro" id="IPR016161">
    <property type="entry name" value="Ald_DH/histidinol_DH"/>
</dbReference>
<dbReference type="Pfam" id="PF00171">
    <property type="entry name" value="Aldedh"/>
    <property type="match status" value="1"/>
</dbReference>
<organism evidence="4 5">
    <name type="scientific">Rosistilla oblonga</name>
    <dbReference type="NCBI Taxonomy" id="2527990"/>
    <lineage>
        <taxon>Bacteria</taxon>
        <taxon>Pseudomonadati</taxon>
        <taxon>Planctomycetota</taxon>
        <taxon>Planctomycetia</taxon>
        <taxon>Pirellulales</taxon>
        <taxon>Pirellulaceae</taxon>
        <taxon>Rosistilla</taxon>
    </lineage>
</organism>
<dbReference type="PANTHER" id="PTHR42804">
    <property type="entry name" value="ALDEHYDE DEHYDROGENASE"/>
    <property type="match status" value="1"/>
</dbReference>
<dbReference type="InterPro" id="IPR015590">
    <property type="entry name" value="Aldehyde_DH_dom"/>
</dbReference>